<dbReference type="Proteomes" id="UP000199045">
    <property type="component" value="Unassembled WGS sequence"/>
</dbReference>
<organism evidence="1 2">
    <name type="scientific">Chitinophaga filiformis</name>
    <name type="common">Myxococcus filiformis</name>
    <name type="synonym">Flexibacter filiformis</name>
    <dbReference type="NCBI Taxonomy" id="104663"/>
    <lineage>
        <taxon>Bacteria</taxon>
        <taxon>Pseudomonadati</taxon>
        <taxon>Bacteroidota</taxon>
        <taxon>Chitinophagia</taxon>
        <taxon>Chitinophagales</taxon>
        <taxon>Chitinophagaceae</taxon>
        <taxon>Chitinophaga</taxon>
    </lineage>
</organism>
<name>A0A1G8AAR0_CHIFI</name>
<evidence type="ECO:0000313" key="1">
    <source>
        <dbReference type="EMBL" id="SDH18064.1"/>
    </source>
</evidence>
<dbReference type="AlphaFoldDB" id="A0A1G8AAR0"/>
<dbReference type="OrthoDB" id="3470575at2"/>
<sequence length="365" mass="42429">MPDITTFETLDREIERIGGKPIVLEALWAGDTGGWYLLLYIYTVKGIFFFKRTTRHLLGEVSSPEGIEYFTNGKPSVSLLAEQFGNKASEKYNLTFYFPSPKDTDEDCPAWTERHLAITCADCSKLIIPTDSPHLPKDICYDCHLTREENEKLKDDSPADGGVHMYLYKDDEYEPIGYCTNFESFPIAPFIEEKVKNRLNENAIDIVKLDRQDIIELKGKLENALDQKLDKYEIPVIDERKKRFIITHTLKYKGKEYELMRNFNDEHIRISNFIHSVETAEKAIAENYIYEFYFNKGITYRDDSFLRFIHYVCHGRTNIADISNRYTNILTDTEVLQTLKKLEQLRCVMISNDGVQITQLGQCII</sequence>
<evidence type="ECO:0000313" key="2">
    <source>
        <dbReference type="Proteomes" id="UP000199045"/>
    </source>
</evidence>
<dbReference type="EMBL" id="FNBN01000009">
    <property type="protein sequence ID" value="SDH18064.1"/>
    <property type="molecule type" value="Genomic_DNA"/>
</dbReference>
<accession>A0A1G8AAR0</accession>
<proteinExistence type="predicted"/>
<protein>
    <submittedName>
        <fullName evidence="1">Uncharacterized protein</fullName>
    </submittedName>
</protein>
<gene>
    <name evidence="1" type="ORF">SAMN04488121_109188</name>
</gene>
<dbReference type="RefSeq" id="WP_089837004.1">
    <property type="nucleotide sequence ID" value="NZ_FNBN01000009.1"/>
</dbReference>
<reference evidence="1 2" key="1">
    <citation type="submission" date="2016-10" db="EMBL/GenBank/DDBJ databases">
        <authorList>
            <person name="de Groot N.N."/>
        </authorList>
    </citation>
    <scope>NUCLEOTIDE SEQUENCE [LARGE SCALE GENOMIC DNA]</scope>
    <source>
        <strain evidence="1 2">DSM 527</strain>
    </source>
</reference>